<dbReference type="PANTHER" id="PTHR32063:SF18">
    <property type="entry name" value="CATION EFFLUX SYSTEM PROTEIN"/>
    <property type="match status" value="1"/>
</dbReference>
<feature type="transmembrane region" description="Helical" evidence="1">
    <location>
        <begin position="387"/>
        <end position="411"/>
    </location>
</feature>
<feature type="transmembrane region" description="Helical" evidence="1">
    <location>
        <begin position="14"/>
        <end position="33"/>
    </location>
</feature>
<dbReference type="Gene3D" id="3.30.70.1440">
    <property type="entry name" value="Multidrug efflux transporter AcrB pore domain"/>
    <property type="match status" value="1"/>
</dbReference>
<gene>
    <name evidence="2" type="ORF">ISU02_06905</name>
</gene>
<dbReference type="Gene3D" id="1.20.1640.10">
    <property type="entry name" value="Multidrug efflux transporter AcrB transmembrane domain"/>
    <property type="match status" value="2"/>
</dbReference>
<feature type="transmembrane region" description="Helical" evidence="1">
    <location>
        <begin position="877"/>
        <end position="895"/>
    </location>
</feature>
<protein>
    <submittedName>
        <fullName evidence="2">Efflux RND transporter permease subunit</fullName>
    </submittedName>
</protein>
<keyword evidence="3" id="KW-1185">Reference proteome</keyword>
<keyword evidence="1" id="KW-0472">Membrane</keyword>
<dbReference type="PANTHER" id="PTHR32063">
    <property type="match status" value="1"/>
</dbReference>
<dbReference type="Pfam" id="PF00873">
    <property type="entry name" value="ACR_tran"/>
    <property type="match status" value="1"/>
</dbReference>
<evidence type="ECO:0000256" key="1">
    <source>
        <dbReference type="SAM" id="Phobius"/>
    </source>
</evidence>
<name>A0ABR9ZR74_9FIRM</name>
<dbReference type="Gene3D" id="3.30.70.1320">
    <property type="entry name" value="Multidrug efflux transporter AcrB pore domain like"/>
    <property type="match status" value="1"/>
</dbReference>
<sequence>MSKMIQIAIKERKVTILLSFFILMFGFYAYYFVPKQENPDTTGPAAQVIYTFPGASAKDVEELVTKPVEDAIAKLDGIDYIESYSYDNVSIVVVMLTYNVDYKEQWSKLSTELDHLKNDLPDGINDPTINTELTKTAGIILALTGKDYNYDQLASFAKLYKESLIKVDGIKEVDIDGELDKEIIIEIDNDKLGGIALSNSDVFDLIRAQNVIIPSGAIQTEQGKINVKVPKSFESLSDLKEMIIYISEKDGSIVRLGDVARVYFQYNENSVRYRYNQEEAVLITVYFQKDQNIILIGDEVRKVIDQENKKLPEQLNINEVLFLPKDVDVSVNNFINNLIQGIILVVIIVLFGMGARNAVIVSMTIPLCIATTFISMSLLGIDVQQVSIAALIIALGILVDNSIVISDAIQVKINEGVDPVTASYLGTKEQSIPVLSSTITTIAAFAPLMALPGEAGEFAKSLPEVVIIALSASFIVAMTVTPALASKFFKPKLTSKDHLSGITNLYRKLVRTNIEYPVRSILVVFSILLMSLGLFKIIDVKMFPFVDKNVIYFNIQSEIPGDSEYTEKLIKQAETILLDEPEILNITSSIGGGIPRFYITAGLVPPSSDKGQLFCEFDSSKGGRFRSREELGQYLQEKMDRIFVGGDCTVNLLEINIPGPTIDIKISGVYLDDINAVADQIYNELAKYPGTMNVKNNQPNYKYQYIVEVDDEKASSFGLSKFDIQYQINLALNGSKASVLKSEGKEYDLVLKSNIDQIDDIENLLVKSSYTNSKILVKQFAKVKIKEELTSINRHDRESLVSVTAKVKAGFGSGAIQNDIQNFIENEVDTSSVKISYGGDKETISKYLSGLAVAAGFALVIVYIILLIQFNSLKQPFIILATIPLSTIGILFSLVLTRTNFTFTVGLGGASLIGIVVNNAILLIEYINRARGEGMTVKEACFDSVEKRMRPILLSSVTTIFGLMPLVFANSSFFTPMAIALVGGLLISTILTLTVIPTIYYLLER</sequence>
<organism evidence="2 3">
    <name type="scientific">Fusibacter ferrireducens</name>
    <dbReference type="NCBI Taxonomy" id="2785058"/>
    <lineage>
        <taxon>Bacteria</taxon>
        <taxon>Bacillati</taxon>
        <taxon>Bacillota</taxon>
        <taxon>Clostridia</taxon>
        <taxon>Eubacteriales</taxon>
        <taxon>Eubacteriales Family XII. Incertae Sedis</taxon>
        <taxon>Fusibacter</taxon>
    </lineage>
</organism>
<accession>A0ABR9ZR74</accession>
<comment type="caution">
    <text evidence="2">The sequence shown here is derived from an EMBL/GenBank/DDBJ whole genome shotgun (WGS) entry which is preliminary data.</text>
</comment>
<dbReference type="Proteomes" id="UP000614200">
    <property type="component" value="Unassembled WGS sequence"/>
</dbReference>
<dbReference type="RefSeq" id="WP_194701074.1">
    <property type="nucleotide sequence ID" value="NZ_JADKNH010000003.1"/>
</dbReference>
<feature type="transmembrane region" description="Helical" evidence="1">
    <location>
        <begin position="516"/>
        <end position="535"/>
    </location>
</feature>
<dbReference type="SUPFAM" id="SSF82866">
    <property type="entry name" value="Multidrug efflux transporter AcrB transmembrane domain"/>
    <property type="match status" value="2"/>
</dbReference>
<feature type="transmembrane region" description="Helical" evidence="1">
    <location>
        <begin position="847"/>
        <end position="870"/>
    </location>
</feature>
<dbReference type="Gene3D" id="3.30.2090.10">
    <property type="entry name" value="Multidrug efflux transporter AcrB TolC docking domain, DN and DC subdomains"/>
    <property type="match status" value="2"/>
</dbReference>
<dbReference type="SUPFAM" id="SSF82693">
    <property type="entry name" value="Multidrug efflux transporter AcrB pore domain, PN1, PN2, PC1 and PC2 subdomains"/>
    <property type="match status" value="2"/>
</dbReference>
<evidence type="ECO:0000313" key="3">
    <source>
        <dbReference type="Proteomes" id="UP000614200"/>
    </source>
</evidence>
<dbReference type="PRINTS" id="PR00702">
    <property type="entry name" value="ACRIFLAVINRP"/>
</dbReference>
<feature type="transmembrane region" description="Helical" evidence="1">
    <location>
        <begin position="359"/>
        <end position="381"/>
    </location>
</feature>
<keyword evidence="1" id="KW-1133">Transmembrane helix</keyword>
<dbReference type="Gene3D" id="3.30.70.1430">
    <property type="entry name" value="Multidrug efflux transporter AcrB pore domain"/>
    <property type="match status" value="2"/>
</dbReference>
<dbReference type="InterPro" id="IPR001036">
    <property type="entry name" value="Acrflvin-R"/>
</dbReference>
<dbReference type="SUPFAM" id="SSF82714">
    <property type="entry name" value="Multidrug efflux transporter AcrB TolC docking domain, DN and DC subdomains"/>
    <property type="match status" value="2"/>
</dbReference>
<feature type="transmembrane region" description="Helical" evidence="1">
    <location>
        <begin position="432"/>
        <end position="453"/>
    </location>
</feature>
<reference evidence="2 3" key="1">
    <citation type="submission" date="2020-11" db="EMBL/GenBank/DDBJ databases">
        <title>Fusibacter basophilias sp. nov.</title>
        <authorList>
            <person name="Qiu D."/>
        </authorList>
    </citation>
    <scope>NUCLEOTIDE SEQUENCE [LARGE SCALE GENOMIC DNA]</scope>
    <source>
        <strain evidence="2 3">Q10-2</strain>
    </source>
</reference>
<proteinExistence type="predicted"/>
<feature type="transmembrane region" description="Helical" evidence="1">
    <location>
        <begin position="952"/>
        <end position="973"/>
    </location>
</feature>
<feature type="transmembrane region" description="Helical" evidence="1">
    <location>
        <begin position="334"/>
        <end position="352"/>
    </location>
</feature>
<dbReference type="InterPro" id="IPR027463">
    <property type="entry name" value="AcrB_DN_DC_subdom"/>
</dbReference>
<feature type="transmembrane region" description="Helical" evidence="1">
    <location>
        <begin position="465"/>
        <end position="485"/>
    </location>
</feature>
<feature type="transmembrane region" description="Helical" evidence="1">
    <location>
        <begin position="901"/>
        <end position="924"/>
    </location>
</feature>
<feature type="transmembrane region" description="Helical" evidence="1">
    <location>
        <begin position="979"/>
        <end position="1003"/>
    </location>
</feature>
<dbReference type="EMBL" id="JADKNH010000003">
    <property type="protein sequence ID" value="MBF4692841.1"/>
    <property type="molecule type" value="Genomic_DNA"/>
</dbReference>
<evidence type="ECO:0000313" key="2">
    <source>
        <dbReference type="EMBL" id="MBF4692841.1"/>
    </source>
</evidence>
<keyword evidence="1" id="KW-0812">Transmembrane</keyword>